<evidence type="ECO:0000256" key="5">
    <source>
        <dbReference type="SAM" id="MobiDB-lite"/>
    </source>
</evidence>
<dbReference type="EMBL" id="CAKKNE010000001">
    <property type="protein sequence ID" value="CAH0366105.1"/>
    <property type="molecule type" value="Genomic_DNA"/>
</dbReference>
<protein>
    <recommendedName>
        <fullName evidence="6">Prokaryotic-type class I peptide chain release factors domain-containing protein</fullName>
    </recommendedName>
</protein>
<evidence type="ECO:0000256" key="3">
    <source>
        <dbReference type="ARBA" id="ARBA00022917"/>
    </source>
</evidence>
<dbReference type="InterPro" id="IPR050057">
    <property type="entry name" value="Prokaryotic/Mito_RF"/>
</dbReference>
<evidence type="ECO:0000259" key="6">
    <source>
        <dbReference type="PROSITE" id="PS00745"/>
    </source>
</evidence>
<sequence>MLRVASRSRLLAGGTSSLRIRVPHRGVLSQAANKRLDELATRHEELSKKVQAGHDANAMRELHGLDDVLERRRALAAATSELDDLRELLDDVDADIRAEAERELDKVKATVETLEAALKAKLAPGDATDAAASCLVEIRAAAGGDEASVFAKDLLGMYEKYCQAKGWRFAAHDVRRTEFGGVASAMAEVTGEGCYAALRFESGVHRVQRVPTNDVRIHTSTASVVVLPGVDQIEFTLDENDVRIDTFRASGAGGQHVNTTNSAVRATHLPTNTVVSIQDERSQHRNKAKALELLARRVGGALAQRRAAEESAQRLSLRGSGDRSERIRTYNAPHDRVTDHRCQVTSPGVPRVLGGEIEVFVDALIQLDADERVAAFEASS</sequence>
<comment type="similarity">
    <text evidence="1">Belongs to the prokaryotic/mitochondrial release factor family.</text>
</comment>
<dbReference type="Gene3D" id="3.30.160.20">
    <property type="match status" value="1"/>
</dbReference>
<dbReference type="InterPro" id="IPR005139">
    <property type="entry name" value="PCRF"/>
</dbReference>
<dbReference type="InterPro" id="IPR045853">
    <property type="entry name" value="Pep_chain_release_fac_I_sf"/>
</dbReference>
<evidence type="ECO:0000313" key="7">
    <source>
        <dbReference type="EMBL" id="CAH0366105.1"/>
    </source>
</evidence>
<keyword evidence="2" id="KW-0488">Methylation</keyword>
<name>A0A8J2WF78_9STRA</name>
<dbReference type="AlphaFoldDB" id="A0A8J2WF78"/>
<evidence type="ECO:0000313" key="8">
    <source>
        <dbReference type="Proteomes" id="UP000789595"/>
    </source>
</evidence>
<dbReference type="Gene3D" id="3.30.70.1660">
    <property type="match status" value="1"/>
</dbReference>
<keyword evidence="4" id="KW-0175">Coiled coil</keyword>
<evidence type="ECO:0000256" key="4">
    <source>
        <dbReference type="SAM" id="Coils"/>
    </source>
</evidence>
<dbReference type="PANTHER" id="PTHR43804:SF7">
    <property type="entry name" value="LD18447P"/>
    <property type="match status" value="1"/>
</dbReference>
<gene>
    <name evidence="7" type="ORF">PECAL_1P25790</name>
</gene>
<dbReference type="GO" id="GO:0005737">
    <property type="term" value="C:cytoplasm"/>
    <property type="evidence" value="ECO:0007669"/>
    <property type="project" value="UniProtKB-ARBA"/>
</dbReference>
<dbReference type="OrthoDB" id="2019491at2759"/>
<dbReference type="Gene3D" id="6.10.140.1950">
    <property type="match status" value="1"/>
</dbReference>
<proteinExistence type="inferred from homology"/>
<dbReference type="PANTHER" id="PTHR43804">
    <property type="entry name" value="LD18447P"/>
    <property type="match status" value="1"/>
</dbReference>
<dbReference type="PROSITE" id="PS00745">
    <property type="entry name" value="RF_PROK_I"/>
    <property type="match status" value="1"/>
</dbReference>
<organism evidence="7 8">
    <name type="scientific">Pelagomonas calceolata</name>
    <dbReference type="NCBI Taxonomy" id="35677"/>
    <lineage>
        <taxon>Eukaryota</taxon>
        <taxon>Sar</taxon>
        <taxon>Stramenopiles</taxon>
        <taxon>Ochrophyta</taxon>
        <taxon>Pelagophyceae</taxon>
        <taxon>Pelagomonadales</taxon>
        <taxon>Pelagomonadaceae</taxon>
        <taxon>Pelagomonas</taxon>
    </lineage>
</organism>
<feature type="coiled-coil region" evidence="4">
    <location>
        <begin position="75"/>
        <end position="117"/>
    </location>
</feature>
<dbReference type="FunFam" id="3.30.160.20:FF:000004">
    <property type="entry name" value="Peptide chain release factor 1"/>
    <property type="match status" value="1"/>
</dbReference>
<evidence type="ECO:0000256" key="2">
    <source>
        <dbReference type="ARBA" id="ARBA00022481"/>
    </source>
</evidence>
<dbReference type="SUPFAM" id="SSF75620">
    <property type="entry name" value="Release factor"/>
    <property type="match status" value="1"/>
</dbReference>
<keyword evidence="3" id="KW-0648">Protein biosynthesis</keyword>
<dbReference type="Pfam" id="PF00472">
    <property type="entry name" value="RF-1"/>
    <property type="match status" value="1"/>
</dbReference>
<feature type="region of interest" description="Disordered" evidence="5">
    <location>
        <begin position="309"/>
        <end position="330"/>
    </location>
</feature>
<comment type="caution">
    <text evidence="7">The sequence shown here is derived from an EMBL/GenBank/DDBJ whole genome shotgun (WGS) entry which is preliminary data.</text>
</comment>
<dbReference type="GO" id="GO:0003747">
    <property type="term" value="F:translation release factor activity"/>
    <property type="evidence" value="ECO:0007669"/>
    <property type="project" value="InterPro"/>
</dbReference>
<reference evidence="7" key="1">
    <citation type="submission" date="2021-11" db="EMBL/GenBank/DDBJ databases">
        <authorList>
            <consortium name="Genoscope - CEA"/>
            <person name="William W."/>
        </authorList>
    </citation>
    <scope>NUCLEOTIDE SEQUENCE</scope>
</reference>
<feature type="domain" description="Prokaryotic-type class I peptide chain release factors" evidence="6">
    <location>
        <begin position="248"/>
        <end position="264"/>
    </location>
</feature>
<dbReference type="Pfam" id="PF03462">
    <property type="entry name" value="PCRF"/>
    <property type="match status" value="1"/>
</dbReference>
<feature type="compositionally biased region" description="Basic and acidic residues" evidence="5">
    <location>
        <begin position="320"/>
        <end position="330"/>
    </location>
</feature>
<accession>A0A8J2WF78</accession>
<dbReference type="InterPro" id="IPR000352">
    <property type="entry name" value="Pep_chain_release_fac_I"/>
</dbReference>
<evidence type="ECO:0000256" key="1">
    <source>
        <dbReference type="ARBA" id="ARBA00010835"/>
    </source>
</evidence>
<dbReference type="Proteomes" id="UP000789595">
    <property type="component" value="Unassembled WGS sequence"/>
</dbReference>
<dbReference type="SMART" id="SM00937">
    <property type="entry name" value="PCRF"/>
    <property type="match status" value="1"/>
</dbReference>
<keyword evidence="8" id="KW-1185">Reference proteome</keyword>